<feature type="domain" description="Methyl-accepting transducer" evidence="5">
    <location>
        <begin position="259"/>
        <end position="495"/>
    </location>
</feature>
<dbReference type="GO" id="GO:0004888">
    <property type="term" value="F:transmembrane signaling receptor activity"/>
    <property type="evidence" value="ECO:0007669"/>
    <property type="project" value="InterPro"/>
</dbReference>
<evidence type="ECO:0000256" key="2">
    <source>
        <dbReference type="ARBA" id="ARBA00023224"/>
    </source>
</evidence>
<dbReference type="PANTHER" id="PTHR32089:SF112">
    <property type="entry name" value="LYSOZYME-LIKE PROTEIN-RELATED"/>
    <property type="match status" value="1"/>
</dbReference>
<keyword evidence="2 4" id="KW-0807">Transducer</keyword>
<dbReference type="SUPFAM" id="SSF58104">
    <property type="entry name" value="Methyl-accepting chemotaxis protein (MCP) signaling domain"/>
    <property type="match status" value="1"/>
</dbReference>
<keyword evidence="7" id="KW-1185">Reference proteome</keyword>
<dbReference type="InterPro" id="IPR000014">
    <property type="entry name" value="PAS"/>
</dbReference>
<dbReference type="Gene3D" id="1.10.287.950">
    <property type="entry name" value="Methyl-accepting chemotaxis protein"/>
    <property type="match status" value="1"/>
</dbReference>
<name>A0A498BY93_9GAMM</name>
<dbReference type="OrthoDB" id="9781845at2"/>
<evidence type="ECO:0000259" key="5">
    <source>
        <dbReference type="PROSITE" id="PS50111"/>
    </source>
</evidence>
<reference evidence="6 7" key="1">
    <citation type="submission" date="2018-10" db="EMBL/GenBank/DDBJ databases">
        <title>Genomic Encyclopedia of Type Strains, Phase IV (KMG-IV): sequencing the most valuable type-strain genomes for metagenomic binning, comparative biology and taxonomic classification.</title>
        <authorList>
            <person name="Goeker M."/>
        </authorList>
    </citation>
    <scope>NUCLEOTIDE SEQUENCE [LARGE SCALE GENOMIC DNA]</scope>
    <source>
        <strain evidence="6 7">DSM 12769</strain>
    </source>
</reference>
<evidence type="ECO:0000256" key="4">
    <source>
        <dbReference type="PROSITE-ProRule" id="PRU00284"/>
    </source>
</evidence>
<dbReference type="SMART" id="SM00283">
    <property type="entry name" value="MA"/>
    <property type="match status" value="1"/>
</dbReference>
<dbReference type="GO" id="GO:0006935">
    <property type="term" value="P:chemotaxis"/>
    <property type="evidence" value="ECO:0007669"/>
    <property type="project" value="InterPro"/>
</dbReference>
<dbReference type="SUPFAM" id="SSF55785">
    <property type="entry name" value="PYP-like sensor domain (PAS domain)"/>
    <property type="match status" value="1"/>
</dbReference>
<dbReference type="PROSITE" id="PS50111">
    <property type="entry name" value="CHEMOTAXIS_TRANSDUC_2"/>
    <property type="match status" value="1"/>
</dbReference>
<gene>
    <name evidence="6" type="ORF">DFR31_2151</name>
</gene>
<evidence type="ECO:0000313" key="7">
    <source>
        <dbReference type="Proteomes" id="UP000275461"/>
    </source>
</evidence>
<sequence length="531" mass="57902">MRDNGPVTQRPIHLSDQDRIFSVTTHKGVTNYANDDFVRISQFTREELEGEAANRVRHPDMPRSVFREVWQKLSAGGAWVGVVKNRAKNGDHYWVNAYMMAVEDEDGQVTECQSVRFKPDAAAIDRAERVYARMRSQERSGNGFVDYRSAVRCRWPLSRRLPSVLGLIAAPTLAVLLHLANWHPLGVAVAGLAAITTVGASYLVTRPVDTLASHARRIIDDPVQEYIETGRCDEIGAIDMAIRTLENERRAVAERLASDTRSIRQGSTQANAALDQASQIVNRQSDEVTQVATAMNQMTVSAQEIARLADEARSTAAQTDTSVAEGSEQVVAATQALTELTGAMETVGEQVRGLHEQFSEITEASQLIENIAKQTQLLALNASIEAARAGEQGKGFAVVAEEVQALAQQVNQSSHRIRERTIELGTTIDTMAREMDQRQRSARAHAQQAERAAGSIDNMRAASGAIESMSNQVASAAEEQTQVAQEIDATLVRIAEMAQDSSDAVETSTREAAQVAERAGQVTRIAARMAG</sequence>
<evidence type="ECO:0000256" key="3">
    <source>
        <dbReference type="ARBA" id="ARBA00029447"/>
    </source>
</evidence>
<proteinExistence type="inferred from homology"/>
<dbReference type="GO" id="GO:0016020">
    <property type="term" value="C:membrane"/>
    <property type="evidence" value="ECO:0007669"/>
    <property type="project" value="UniProtKB-SubCell"/>
</dbReference>
<dbReference type="PANTHER" id="PTHR32089">
    <property type="entry name" value="METHYL-ACCEPTING CHEMOTAXIS PROTEIN MCPB"/>
    <property type="match status" value="1"/>
</dbReference>
<evidence type="ECO:0000313" key="6">
    <source>
        <dbReference type="EMBL" id="RLK48272.1"/>
    </source>
</evidence>
<dbReference type="PRINTS" id="PR00260">
    <property type="entry name" value="CHEMTRNSDUCR"/>
</dbReference>
<dbReference type="GO" id="GO:0007165">
    <property type="term" value="P:signal transduction"/>
    <property type="evidence" value="ECO:0007669"/>
    <property type="project" value="UniProtKB-KW"/>
</dbReference>
<dbReference type="RefSeq" id="WP_121442674.1">
    <property type="nucleotide sequence ID" value="NZ_RCDA01000003.1"/>
</dbReference>
<comment type="subcellular location">
    <subcellularLocation>
        <location evidence="1">Membrane</location>
    </subcellularLocation>
</comment>
<dbReference type="NCBIfam" id="TIGR00229">
    <property type="entry name" value="sensory_box"/>
    <property type="match status" value="1"/>
</dbReference>
<dbReference type="InterPro" id="IPR004090">
    <property type="entry name" value="Chemotax_Me-accpt_rcpt"/>
</dbReference>
<dbReference type="EMBL" id="RCDA01000003">
    <property type="protein sequence ID" value="RLK48272.1"/>
    <property type="molecule type" value="Genomic_DNA"/>
</dbReference>
<dbReference type="InterPro" id="IPR004089">
    <property type="entry name" value="MCPsignal_dom"/>
</dbReference>
<dbReference type="Pfam" id="PF08447">
    <property type="entry name" value="PAS_3"/>
    <property type="match status" value="1"/>
</dbReference>
<accession>A0A498BY93</accession>
<organism evidence="6 7">
    <name type="scientific">Alkalispirillum mobile</name>
    <dbReference type="NCBI Taxonomy" id="85925"/>
    <lineage>
        <taxon>Bacteria</taxon>
        <taxon>Pseudomonadati</taxon>
        <taxon>Pseudomonadota</taxon>
        <taxon>Gammaproteobacteria</taxon>
        <taxon>Chromatiales</taxon>
        <taxon>Ectothiorhodospiraceae</taxon>
        <taxon>Alkalispirillum</taxon>
    </lineage>
</organism>
<dbReference type="InterPro" id="IPR013655">
    <property type="entry name" value="PAS_fold_3"/>
</dbReference>
<comment type="similarity">
    <text evidence="3">Belongs to the methyl-accepting chemotaxis (MCP) protein family.</text>
</comment>
<protein>
    <submittedName>
        <fullName evidence="6">Methyl-accepting chemotaxis sensory transducer with Pas/Pac sensor</fullName>
    </submittedName>
</protein>
<comment type="caution">
    <text evidence="6">The sequence shown here is derived from an EMBL/GenBank/DDBJ whole genome shotgun (WGS) entry which is preliminary data.</text>
</comment>
<evidence type="ECO:0000256" key="1">
    <source>
        <dbReference type="ARBA" id="ARBA00004370"/>
    </source>
</evidence>
<dbReference type="Proteomes" id="UP000275461">
    <property type="component" value="Unassembled WGS sequence"/>
</dbReference>
<dbReference type="CDD" id="cd00130">
    <property type="entry name" value="PAS"/>
    <property type="match status" value="1"/>
</dbReference>
<dbReference type="Pfam" id="PF00015">
    <property type="entry name" value="MCPsignal"/>
    <property type="match status" value="1"/>
</dbReference>
<dbReference type="InterPro" id="IPR035965">
    <property type="entry name" value="PAS-like_dom_sf"/>
</dbReference>
<dbReference type="Gene3D" id="3.30.450.20">
    <property type="entry name" value="PAS domain"/>
    <property type="match status" value="1"/>
</dbReference>
<dbReference type="AlphaFoldDB" id="A0A498BY93"/>